<dbReference type="OrthoDB" id="3797353at2759"/>
<keyword evidence="2" id="KW-1185">Reference proteome</keyword>
<reference evidence="1" key="1">
    <citation type="journal article" date="2020" name="Stud. Mycol.">
        <title>101 Dothideomycetes genomes: a test case for predicting lifestyles and emergence of pathogens.</title>
        <authorList>
            <person name="Haridas S."/>
            <person name="Albert R."/>
            <person name="Binder M."/>
            <person name="Bloem J."/>
            <person name="Labutti K."/>
            <person name="Salamov A."/>
            <person name="Andreopoulos B."/>
            <person name="Baker S."/>
            <person name="Barry K."/>
            <person name="Bills G."/>
            <person name="Bluhm B."/>
            <person name="Cannon C."/>
            <person name="Castanera R."/>
            <person name="Culley D."/>
            <person name="Daum C."/>
            <person name="Ezra D."/>
            <person name="Gonzalez J."/>
            <person name="Henrissat B."/>
            <person name="Kuo A."/>
            <person name="Liang C."/>
            <person name="Lipzen A."/>
            <person name="Lutzoni F."/>
            <person name="Magnuson J."/>
            <person name="Mondo S."/>
            <person name="Nolan M."/>
            <person name="Ohm R."/>
            <person name="Pangilinan J."/>
            <person name="Park H.-J."/>
            <person name="Ramirez L."/>
            <person name="Alfaro M."/>
            <person name="Sun H."/>
            <person name="Tritt A."/>
            <person name="Yoshinaga Y."/>
            <person name="Zwiers L.-H."/>
            <person name="Turgeon B."/>
            <person name="Goodwin S."/>
            <person name="Spatafora J."/>
            <person name="Crous P."/>
            <person name="Grigoriev I."/>
        </authorList>
    </citation>
    <scope>NUCLEOTIDE SEQUENCE</scope>
    <source>
        <strain evidence="1">CBS 122681</strain>
    </source>
</reference>
<organism evidence="1 2">
    <name type="scientific">Lophiostoma macrostomum CBS 122681</name>
    <dbReference type="NCBI Taxonomy" id="1314788"/>
    <lineage>
        <taxon>Eukaryota</taxon>
        <taxon>Fungi</taxon>
        <taxon>Dikarya</taxon>
        <taxon>Ascomycota</taxon>
        <taxon>Pezizomycotina</taxon>
        <taxon>Dothideomycetes</taxon>
        <taxon>Pleosporomycetidae</taxon>
        <taxon>Pleosporales</taxon>
        <taxon>Lophiostomataceae</taxon>
        <taxon>Lophiostoma</taxon>
    </lineage>
</organism>
<dbReference type="AlphaFoldDB" id="A0A6A6T3M4"/>
<protein>
    <recommendedName>
        <fullName evidence="3">F-box domain-containing protein</fullName>
    </recommendedName>
</protein>
<name>A0A6A6T3M4_9PLEO</name>
<sequence length="440" mass="51139">MENLPRETLTQIISYLPKEAHTLRLVSRGFRNCAWPAFSETLHDVRFDIRSMQSMQHLEAVARHTEIRPYMTSLCLTTGYVSPHVCAIKADLFRRLLRYRNSVSWMTHRYERLRTHRNLESGMEEVVVRIQRQSLVDFLAVTISRFTNLRSIRYEPDKAIHNFKPFYTDVAEAMETFSGDTYLMREEHHTMDIIGVDILISSLAAGGVKVRDLSVYVPFTTCRSLITYTNSEIVRQVFAHVDTLRINTLNMAFQRYKYYLPRENEVLLTRENLPKLTYLEWDGWLPFAEAEANDLHSPVPRWMHHDIAGSPPPIKHLDLLSMWGPLMYGVSFDGGFFNFLAKIGGTVKTITAKINFSLNWYQLIKFLAESPEVTLDCLDIELQCRTFCDMDKGFWGQEIPSRELLFQAAEVVTVRPEIFETWLKAHWIESERDAATYSGS</sequence>
<dbReference type="EMBL" id="MU004386">
    <property type="protein sequence ID" value="KAF2653144.1"/>
    <property type="molecule type" value="Genomic_DNA"/>
</dbReference>
<evidence type="ECO:0008006" key="3">
    <source>
        <dbReference type="Google" id="ProtNLM"/>
    </source>
</evidence>
<proteinExistence type="predicted"/>
<evidence type="ECO:0000313" key="2">
    <source>
        <dbReference type="Proteomes" id="UP000799324"/>
    </source>
</evidence>
<dbReference type="Proteomes" id="UP000799324">
    <property type="component" value="Unassembled WGS sequence"/>
</dbReference>
<accession>A0A6A6T3M4</accession>
<gene>
    <name evidence="1" type="ORF">K491DRAFT_680744</name>
</gene>
<evidence type="ECO:0000313" key="1">
    <source>
        <dbReference type="EMBL" id="KAF2653144.1"/>
    </source>
</evidence>